<dbReference type="Proteomes" id="UP000007947">
    <property type="component" value="Chromosome"/>
</dbReference>
<organism evidence="2 3">
    <name type="scientific">Microlunatus phosphovorus (strain ATCC 700054 / DSM 10555 / JCM 9379 / NBRC 101784 / NCIMB 13414 / VKM Ac-1990 / NM-1)</name>
    <dbReference type="NCBI Taxonomy" id="1032480"/>
    <lineage>
        <taxon>Bacteria</taxon>
        <taxon>Bacillati</taxon>
        <taxon>Actinomycetota</taxon>
        <taxon>Actinomycetes</taxon>
        <taxon>Propionibacteriales</taxon>
        <taxon>Propionibacteriaceae</taxon>
        <taxon>Microlunatus</taxon>
    </lineage>
</organism>
<sequence>MSELLDDDVQTLRAALDSSAEDVRITLSLPRKSAEKVLALLDAERTTGAVVIPIKEVFTTTEAATMLGLSRPTLMKLIEAGEIDHVKVGTHHRIPAEAILSFQRARQARRDKAAKALAEFSNQIGLVD</sequence>
<dbReference type="OrthoDB" id="26212at2"/>
<dbReference type="SUPFAM" id="SSF46955">
    <property type="entry name" value="Putative DNA-binding domain"/>
    <property type="match status" value="1"/>
</dbReference>
<dbReference type="GO" id="GO:0003677">
    <property type="term" value="F:DNA binding"/>
    <property type="evidence" value="ECO:0007669"/>
    <property type="project" value="InterPro"/>
</dbReference>
<dbReference type="RefSeq" id="WP_013864436.1">
    <property type="nucleotide sequence ID" value="NC_015635.1"/>
</dbReference>
<dbReference type="Pfam" id="PF12728">
    <property type="entry name" value="HTH_17"/>
    <property type="match status" value="1"/>
</dbReference>
<dbReference type="HOGENOM" id="CLU_106726_4_1_11"/>
<accession>F5XND3</accession>
<dbReference type="InterPro" id="IPR009061">
    <property type="entry name" value="DNA-bd_dom_put_sf"/>
</dbReference>
<dbReference type="AlphaFoldDB" id="F5XND3"/>
<dbReference type="InterPro" id="IPR041657">
    <property type="entry name" value="HTH_17"/>
</dbReference>
<protein>
    <recommendedName>
        <fullName evidence="1">Helix-turn-helix domain-containing protein</fullName>
    </recommendedName>
</protein>
<feature type="domain" description="Helix-turn-helix" evidence="1">
    <location>
        <begin position="58"/>
        <end position="106"/>
    </location>
</feature>
<dbReference type="NCBIfam" id="TIGR01764">
    <property type="entry name" value="excise"/>
    <property type="match status" value="1"/>
</dbReference>
<gene>
    <name evidence="2" type="ordered locus">MLP_35690</name>
</gene>
<keyword evidence="3" id="KW-1185">Reference proteome</keyword>
<evidence type="ECO:0000313" key="3">
    <source>
        <dbReference type="Proteomes" id="UP000007947"/>
    </source>
</evidence>
<evidence type="ECO:0000313" key="2">
    <source>
        <dbReference type="EMBL" id="BAK36583.1"/>
    </source>
</evidence>
<evidence type="ECO:0000259" key="1">
    <source>
        <dbReference type="Pfam" id="PF12728"/>
    </source>
</evidence>
<dbReference type="InterPro" id="IPR010093">
    <property type="entry name" value="SinI_DNA-bd"/>
</dbReference>
<dbReference type="EMBL" id="AP012204">
    <property type="protein sequence ID" value="BAK36583.1"/>
    <property type="molecule type" value="Genomic_DNA"/>
</dbReference>
<proteinExistence type="predicted"/>
<dbReference type="eggNOG" id="ENOG5032YSC">
    <property type="taxonomic scope" value="Bacteria"/>
</dbReference>
<reference evidence="2 3" key="1">
    <citation type="submission" date="2011-05" db="EMBL/GenBank/DDBJ databases">
        <title>Whole genome sequence of Microlunatus phosphovorus NM-1.</title>
        <authorList>
            <person name="Hosoyama A."/>
            <person name="Sasaki K."/>
            <person name="Harada T."/>
            <person name="Igarashi R."/>
            <person name="Kawakoshi A."/>
            <person name="Sasagawa M."/>
            <person name="Fukada J."/>
            <person name="Nakamura S."/>
            <person name="Katano Y."/>
            <person name="Hanada S."/>
            <person name="Kamagata Y."/>
            <person name="Nakamura N."/>
            <person name="Yamazaki S."/>
            <person name="Fujita N."/>
        </authorList>
    </citation>
    <scope>NUCLEOTIDE SEQUENCE [LARGE SCALE GENOMIC DNA]</scope>
    <source>
        <strain evidence="3">ATCC 700054 / DSM 10555 / JCM 9379 / NBRC 101784 / NCIMB 13414 / VKM Ac-1990 / NM-1</strain>
    </source>
</reference>
<dbReference type="STRING" id="1032480.MLP_35690"/>
<name>F5XND3_MICPN</name>
<dbReference type="KEGG" id="mph:MLP_35690"/>